<gene>
    <name evidence="1" type="ORF">PIB30_065636</name>
</gene>
<protein>
    <submittedName>
        <fullName evidence="1">Uncharacterized protein</fullName>
    </submittedName>
</protein>
<organism evidence="1 2">
    <name type="scientific">Stylosanthes scabra</name>
    <dbReference type="NCBI Taxonomy" id="79078"/>
    <lineage>
        <taxon>Eukaryota</taxon>
        <taxon>Viridiplantae</taxon>
        <taxon>Streptophyta</taxon>
        <taxon>Embryophyta</taxon>
        <taxon>Tracheophyta</taxon>
        <taxon>Spermatophyta</taxon>
        <taxon>Magnoliopsida</taxon>
        <taxon>eudicotyledons</taxon>
        <taxon>Gunneridae</taxon>
        <taxon>Pentapetalae</taxon>
        <taxon>rosids</taxon>
        <taxon>fabids</taxon>
        <taxon>Fabales</taxon>
        <taxon>Fabaceae</taxon>
        <taxon>Papilionoideae</taxon>
        <taxon>50 kb inversion clade</taxon>
        <taxon>dalbergioids sensu lato</taxon>
        <taxon>Dalbergieae</taxon>
        <taxon>Pterocarpus clade</taxon>
        <taxon>Stylosanthes</taxon>
    </lineage>
</organism>
<evidence type="ECO:0000313" key="1">
    <source>
        <dbReference type="EMBL" id="MED6222569.1"/>
    </source>
</evidence>
<dbReference type="EMBL" id="JASCZI010272517">
    <property type="protein sequence ID" value="MED6222569.1"/>
    <property type="molecule type" value="Genomic_DNA"/>
</dbReference>
<keyword evidence="2" id="KW-1185">Reference proteome</keyword>
<comment type="caution">
    <text evidence="1">The sequence shown here is derived from an EMBL/GenBank/DDBJ whole genome shotgun (WGS) entry which is preliminary data.</text>
</comment>
<sequence length="99" mass="11563">MWDENRCLLFSFLGVFVTAVDAFRVCLSLFFPPRLRWLATSLRALLLFSQPLRLLQLLEFVFLRALSRLLLAAAWFGSYDRLPFPESAAGYYFRLLPHC</sequence>
<evidence type="ECO:0000313" key="2">
    <source>
        <dbReference type="Proteomes" id="UP001341840"/>
    </source>
</evidence>
<name>A0ABU6ZKT9_9FABA</name>
<proteinExistence type="predicted"/>
<accession>A0ABU6ZKT9</accession>
<dbReference type="Proteomes" id="UP001341840">
    <property type="component" value="Unassembled WGS sequence"/>
</dbReference>
<reference evidence="1 2" key="1">
    <citation type="journal article" date="2023" name="Plants (Basel)">
        <title>Bridging the Gap: Combining Genomics and Transcriptomics Approaches to Understand Stylosanthes scabra, an Orphan Legume from the Brazilian Caatinga.</title>
        <authorList>
            <person name="Ferreira-Neto J.R.C."/>
            <person name="da Silva M.D."/>
            <person name="Binneck E."/>
            <person name="de Melo N.F."/>
            <person name="da Silva R.H."/>
            <person name="de Melo A.L.T.M."/>
            <person name="Pandolfi V."/>
            <person name="Bustamante F.O."/>
            <person name="Brasileiro-Vidal A.C."/>
            <person name="Benko-Iseppon A.M."/>
        </authorList>
    </citation>
    <scope>NUCLEOTIDE SEQUENCE [LARGE SCALE GENOMIC DNA]</scope>
    <source>
        <tissue evidence="1">Leaves</tissue>
    </source>
</reference>